<feature type="domain" description="Telomere ends associated middle" evidence="2">
    <location>
        <begin position="1646"/>
        <end position="1801"/>
    </location>
</feature>
<dbReference type="EMBL" id="CP012524">
    <property type="protein sequence ID" value="ALC41280.1"/>
    <property type="molecule type" value="Genomic_DNA"/>
</dbReference>
<accession>A0A0M4EJ77</accession>
<feature type="compositionally biased region" description="Low complexity" evidence="1">
    <location>
        <begin position="133"/>
        <end position="145"/>
    </location>
</feature>
<dbReference type="InterPro" id="IPR057624">
    <property type="entry name" value="Tea_helical"/>
</dbReference>
<feature type="compositionally biased region" description="Low complexity" evidence="1">
    <location>
        <begin position="1610"/>
        <end position="1622"/>
    </location>
</feature>
<feature type="region of interest" description="Disordered" evidence="1">
    <location>
        <begin position="1536"/>
        <end position="1622"/>
    </location>
</feature>
<feature type="compositionally biased region" description="Acidic residues" evidence="1">
    <location>
        <begin position="509"/>
        <end position="520"/>
    </location>
</feature>
<feature type="domain" description="Telomere ends associated alpha-helical" evidence="3">
    <location>
        <begin position="750"/>
        <end position="814"/>
    </location>
</feature>
<feature type="compositionally biased region" description="Polar residues" evidence="1">
    <location>
        <begin position="1536"/>
        <end position="1545"/>
    </location>
</feature>
<feature type="compositionally biased region" description="Polar residues" evidence="1">
    <location>
        <begin position="1579"/>
        <end position="1600"/>
    </location>
</feature>
<evidence type="ECO:0000256" key="1">
    <source>
        <dbReference type="SAM" id="MobiDB-lite"/>
    </source>
</evidence>
<dbReference type="Pfam" id="PF24236">
    <property type="entry name" value="Tea_helical"/>
    <property type="match status" value="3"/>
</dbReference>
<feature type="region of interest" description="Disordered" evidence="1">
    <location>
        <begin position="841"/>
        <end position="864"/>
    </location>
</feature>
<gene>
    <name evidence="4" type="ORF">Dbus_chr2Rg859</name>
</gene>
<dbReference type="OMA" id="LKSTIWR"/>
<evidence type="ECO:0000313" key="4">
    <source>
        <dbReference type="EMBL" id="ALC41280.1"/>
    </source>
</evidence>
<reference evidence="4 5" key="1">
    <citation type="submission" date="2015-08" db="EMBL/GenBank/DDBJ databases">
        <title>Ancestral chromatin configuration constrains chromatin evolution on differentiating sex chromosomes in Drosophila.</title>
        <authorList>
            <person name="Zhou Q."/>
            <person name="Bachtrog D."/>
        </authorList>
    </citation>
    <scope>NUCLEOTIDE SEQUENCE [LARGE SCALE GENOMIC DNA]</scope>
    <source>
        <tissue evidence="4">Whole larvae</tissue>
    </source>
</reference>
<feature type="compositionally biased region" description="Polar residues" evidence="1">
    <location>
        <begin position="117"/>
        <end position="128"/>
    </location>
</feature>
<feature type="region of interest" description="Disordered" evidence="1">
    <location>
        <begin position="1373"/>
        <end position="1468"/>
    </location>
</feature>
<sequence length="2146" mass="239745">MRDKLLQIPGSVADKENTADVKLVNANGVEVNEHGLGRFIFPVTFETFEQHVDKDKLLPYLVRGHIKDQAKRQAYLSDESKGRRMLRKYYLTFYINPSHRLSSKPLDKLALKTMTNQGKSNSSVSPQSIGPLASSSPAQSTWSTSDDVPLQTQLYNPCLSIAEGHELQNTEPVSTEAEENNEYILDSNLKPKPNDDISDPISIHVEMADLSEFEKNDVEPLAVTTGKRKQEEHNEKCAKKSFEYIKECQVEIMDKSSKPPVTFEIFNKFIENLSDIAFQVKVCEVECRTKTTDECAKWYYEAFYNQPEVRKKYEYRLKSCPKAMRDKLLQIPESIDDKQIKAQGADGVELNLHGRGRFLFPVTFETFQQYVDQDKLLPYLLRKHFKDKTKRQAYISDAALCRKVLRKYYNTFYIYPNLRLTSKHDFLKVPDALRERLWLPGKPLDEMAQNAVANQGKSKGSAGLQSIDGPSSSALAESILSTSEDVSLQRQLHAQNSRSSITECHESQVDDDADAVDSETEDLVVVDKRVASNISNNVEMTETPKSSKTSTVDAVEARTEFAEKSIETLTVNTKQKPIGKSFGNIRNWLVTNKEHKRAMRDKLLQIPGSIADKENTAEQSDNVELENADGVEVNEQGLGRYIFPVTFETFEQHVDKDKLLHYLVRKHIKEAKRQAYLSDESKGRKMLHRYYLTFYINPSHRLSSKPLDELALITMDNQPVLERQPAAEIEAVSSTESNNWLPIVSSIVSFEVFEQHIKNLYEIVWQLKMNDPVYECKGFEDCAFAYYLAFYLKPEIRERYAFVLNPCTLAMKKRILALPNSVDIARLEQLQIKHPYLSISSQDETQQASETEAQAMELDDNEYDSHDLKKKKRIFIKSYHCRVDSQMANAEQQQNAVAISEPACSQGSDATLDASEIADIPMESAHSVQPAPQQSPLKSDNRIETNWPVESSAGKHIPMKSPHTVQPAPQQSTAASNERILKTVNGITYEFPVSLEAFKRYINYDSVIQELAHFRTGNKEKAAQILRDRARKIAIFKGYYNSFYIHAEKRNVCNYNFDAAPAESQVKLMQLAQPVKELTAPQMSQSVKELTAPTKQTVESPAELQELPTPENPTTETVTKETEQRKSTSSIQYPVSFVLFQKIVFLDEIVAKMQKQAQYSQLDALQCQRVFYHNFYTQPKIRQEYEIVLRPCPAFVEDLLFKVPLVQNVMENAKKRKDIRLFKPYNLAAYIALTKDAHRRQLLFKQFLSVNEQQQVERLTETGATSELGTTSGASNNAAAAAESASTATSNATAAMAATAIVAAVVQPNSNDATASLNPTLCAAAEASSNALRVSRPKGASCVNSTAQVPIISIINLNSMQDLKFRVLKDNANSKPTENSATDINARQICKPSSKATPNAKEKQLDPTISHDKTNISSLSAASSKATTGTKKAPVEPVASQTKTNATSLKPASSNSTTVPKKEPVTPITSQVKRITTAVRSNATSDAKEASVQSTATDAKATATSLTTMAKESPVEPNPTKVTPTEINSNINANQICQPSSNATTDAKDAPVEPVASQNKTNATSLNPASAKAKKSAEPITSQVKTNTTALSALRSNATSDAKEASVEPTTSQAKATATSSTTVATEAPATATTLAEQKLQLECVNFFAEASEEHNMRYLLRTSRGLMHSLWRILAHLSLADFRKYTSIQQAENIYEDEQVLSRCYEHVVGRGNWPLQLHVKLHLLQQLLHSNGVELDFTDLEELSPKVLHLDELLRFTNFYSIAEEDYWQRTGEEAPSVEAWFELGAKFYERCWQHNQWLRQVPVISTEHLKQLLSTVVPVEIREHEKLSALPACFNNLDDSSCPATQLDTSLPVTSFVDIDNVCPASQQQELIDDPLLANSEPLYIDLADPQAADPWLYVDQAEIIELPDEENSAEPLLLEIRESEEEPVCDQQQRDTVEVPAEPAAIELPAKQQIKQEPIKFLNDLRFSLPDNSNEEFNCELINTDEKIVNLADDDEEENKLACFRLASTQPQANVANSHSQEHSYERLMANIAQLEDASTAAPALIRKRPLAAAVTQVRKKARLMSDNVPQLTHGFRALPMTAVARIQPSGTSVEVASSTAEQQKEEPPAQESALTPSQAFAQDDTLMGSSQLAAPFVTQRK</sequence>
<feature type="region of interest" description="Disordered" evidence="1">
    <location>
        <begin position="490"/>
        <end position="520"/>
    </location>
</feature>
<dbReference type="Proteomes" id="UP000494163">
    <property type="component" value="Chromosome 2R"/>
</dbReference>
<proteinExistence type="predicted"/>
<protein>
    <submittedName>
        <fullName evidence="4">CG30007</fullName>
    </submittedName>
</protein>
<feature type="compositionally biased region" description="Polar residues" evidence="1">
    <location>
        <begin position="1373"/>
        <end position="1385"/>
    </location>
</feature>
<feature type="region of interest" description="Disordered" evidence="1">
    <location>
        <begin position="1083"/>
        <end position="1125"/>
    </location>
</feature>
<dbReference type="OrthoDB" id="8065942at2759"/>
<evidence type="ECO:0000259" key="2">
    <source>
        <dbReference type="Pfam" id="PF22889"/>
    </source>
</evidence>
<feature type="compositionally biased region" description="Basic and acidic residues" evidence="1">
    <location>
        <begin position="1400"/>
        <end position="1414"/>
    </location>
</feature>
<feature type="non-terminal residue" evidence="4">
    <location>
        <position position="2146"/>
    </location>
</feature>
<feature type="compositionally biased region" description="Polar residues" evidence="1">
    <location>
        <begin position="490"/>
        <end position="502"/>
    </location>
</feature>
<feature type="compositionally biased region" description="Polar residues" evidence="1">
    <location>
        <begin position="1083"/>
        <end position="1099"/>
    </location>
</feature>
<feature type="compositionally biased region" description="Polar residues" evidence="1">
    <location>
        <begin position="841"/>
        <end position="852"/>
    </location>
</feature>
<dbReference type="Pfam" id="PF22889">
    <property type="entry name" value="Tea_mid"/>
    <property type="match status" value="1"/>
</dbReference>
<feature type="region of interest" description="Disordered" evidence="1">
    <location>
        <begin position="2100"/>
        <end position="2130"/>
    </location>
</feature>
<name>A0A0M4EJ77_DROBS</name>
<feature type="domain" description="Telomere ends associated alpha-helical" evidence="3">
    <location>
        <begin position="1137"/>
        <end position="1199"/>
    </location>
</feature>
<feature type="region of interest" description="Disordered" evidence="1">
    <location>
        <begin position="117"/>
        <end position="146"/>
    </location>
</feature>
<feature type="domain" description="Telomere ends associated alpha-helical" evidence="3">
    <location>
        <begin position="263"/>
        <end position="328"/>
    </location>
</feature>
<evidence type="ECO:0000313" key="5">
    <source>
        <dbReference type="Proteomes" id="UP000494163"/>
    </source>
</evidence>
<feature type="compositionally biased region" description="Polar residues" evidence="1">
    <location>
        <begin position="1556"/>
        <end position="1568"/>
    </location>
</feature>
<feature type="compositionally biased region" description="Low complexity" evidence="1">
    <location>
        <begin position="1103"/>
        <end position="1117"/>
    </location>
</feature>
<evidence type="ECO:0000259" key="3">
    <source>
        <dbReference type="Pfam" id="PF24236"/>
    </source>
</evidence>
<feature type="compositionally biased region" description="Polar residues" evidence="1">
    <location>
        <begin position="1439"/>
        <end position="1459"/>
    </location>
</feature>
<keyword evidence="5" id="KW-1185">Reference proteome</keyword>
<dbReference type="InterPro" id="IPR054729">
    <property type="entry name" value="Tea_mid"/>
</dbReference>
<organism evidence="4 5">
    <name type="scientific">Drosophila busckii</name>
    <name type="common">Fruit fly</name>
    <dbReference type="NCBI Taxonomy" id="30019"/>
    <lineage>
        <taxon>Eukaryota</taxon>
        <taxon>Metazoa</taxon>
        <taxon>Ecdysozoa</taxon>
        <taxon>Arthropoda</taxon>
        <taxon>Hexapoda</taxon>
        <taxon>Insecta</taxon>
        <taxon>Pterygota</taxon>
        <taxon>Neoptera</taxon>
        <taxon>Endopterygota</taxon>
        <taxon>Diptera</taxon>
        <taxon>Brachycera</taxon>
        <taxon>Muscomorpha</taxon>
        <taxon>Ephydroidea</taxon>
        <taxon>Drosophilidae</taxon>
        <taxon>Drosophila</taxon>
    </lineage>
</organism>
<feature type="compositionally biased region" description="Low complexity" evidence="1">
    <location>
        <begin position="1415"/>
        <end position="1432"/>
    </location>
</feature>